<dbReference type="AlphaFoldDB" id="A0A1N7IQI5"/>
<gene>
    <name evidence="2" type="ORF">SAMN05444817_101277</name>
</gene>
<dbReference type="Pfam" id="PF01522">
    <property type="entry name" value="Polysacc_deac_1"/>
    <property type="match status" value="1"/>
</dbReference>
<dbReference type="PANTHER" id="PTHR10587:SF134">
    <property type="entry name" value="SECRETED PROTEIN"/>
    <property type="match status" value="1"/>
</dbReference>
<dbReference type="InterPro" id="IPR002509">
    <property type="entry name" value="NODB_dom"/>
</dbReference>
<evidence type="ECO:0000313" key="2">
    <source>
        <dbReference type="EMBL" id="SIS39241.1"/>
    </source>
</evidence>
<protein>
    <submittedName>
        <fullName evidence="2">Peptidoglycan/xylan/chitin deacetylase, PgdA/CDA1 family</fullName>
    </submittedName>
</protein>
<dbReference type="Gene3D" id="3.20.20.370">
    <property type="entry name" value="Glycoside hydrolase/deacetylase"/>
    <property type="match status" value="1"/>
</dbReference>
<dbReference type="EMBL" id="FTOF01000001">
    <property type="protein sequence ID" value="SIS39241.1"/>
    <property type="molecule type" value="Genomic_DNA"/>
</dbReference>
<sequence>MHMDGIVDTVPTTPGVTTVALTFDACGGPAGSGVDQTLVDTLREFRVPATLFLNSRWIEANPSSTQSLIDDPLFLLHNHGTLHAPLSVTGQSAYGIAGTKDPAAAIAEIEGNRELLRTYGAESDWFRSGTAHYDDVAVQIAHDYGVKIAGFTVNADYGATAPANQVAAAIMNAPDGAIVLAHMNQPSSGTAAGVRTALEQMRGGTHRFVFVDGTAPDDL</sequence>
<accession>A0A1N7IQI5</accession>
<dbReference type="InterPro" id="IPR011330">
    <property type="entry name" value="Glyco_hydro/deAcase_b/a-brl"/>
</dbReference>
<dbReference type="GO" id="GO:0005975">
    <property type="term" value="P:carbohydrate metabolic process"/>
    <property type="evidence" value="ECO:0007669"/>
    <property type="project" value="InterPro"/>
</dbReference>
<evidence type="ECO:0000313" key="3">
    <source>
        <dbReference type="Proteomes" id="UP000186292"/>
    </source>
</evidence>
<dbReference type="PANTHER" id="PTHR10587">
    <property type="entry name" value="GLYCOSYL TRANSFERASE-RELATED"/>
    <property type="match status" value="1"/>
</dbReference>
<evidence type="ECO:0000259" key="1">
    <source>
        <dbReference type="PROSITE" id="PS51677"/>
    </source>
</evidence>
<dbReference type="PROSITE" id="PS51677">
    <property type="entry name" value="NODB"/>
    <property type="match status" value="1"/>
</dbReference>
<feature type="domain" description="NodB homology" evidence="1">
    <location>
        <begin position="17"/>
        <end position="219"/>
    </location>
</feature>
<dbReference type="GO" id="GO:0016810">
    <property type="term" value="F:hydrolase activity, acting on carbon-nitrogen (but not peptide) bonds"/>
    <property type="evidence" value="ECO:0007669"/>
    <property type="project" value="InterPro"/>
</dbReference>
<dbReference type="SUPFAM" id="SSF88713">
    <property type="entry name" value="Glycoside hydrolase/deacetylase"/>
    <property type="match status" value="1"/>
</dbReference>
<keyword evidence="3" id="KW-1185">Reference proteome</keyword>
<dbReference type="InterPro" id="IPR050248">
    <property type="entry name" value="Polysacc_deacetylase_ArnD"/>
</dbReference>
<dbReference type="Proteomes" id="UP000186292">
    <property type="component" value="Unassembled WGS sequence"/>
</dbReference>
<organism evidence="2 3">
    <name type="scientific">Corynebacterium appendicis CIP 107643</name>
    <dbReference type="NCBI Taxonomy" id="1161099"/>
    <lineage>
        <taxon>Bacteria</taxon>
        <taxon>Bacillati</taxon>
        <taxon>Actinomycetota</taxon>
        <taxon>Actinomycetes</taxon>
        <taxon>Mycobacteriales</taxon>
        <taxon>Corynebacteriaceae</taxon>
        <taxon>Corynebacterium</taxon>
    </lineage>
</organism>
<proteinExistence type="predicted"/>
<name>A0A1N7IQI5_9CORY</name>
<reference evidence="3" key="1">
    <citation type="submission" date="2017-01" db="EMBL/GenBank/DDBJ databases">
        <authorList>
            <person name="Varghese N."/>
            <person name="Submissions S."/>
        </authorList>
    </citation>
    <scope>NUCLEOTIDE SEQUENCE [LARGE SCALE GENOMIC DNA]</scope>
    <source>
        <strain evidence="3">DSM 44531</strain>
    </source>
</reference>